<name>A0A6G3ZUA8_9BACL</name>
<dbReference type="RefSeq" id="WP_163942753.1">
    <property type="nucleotide sequence ID" value="NZ_JAAIKC010000001.1"/>
</dbReference>
<evidence type="ECO:0000256" key="1">
    <source>
        <dbReference type="SAM" id="Phobius"/>
    </source>
</evidence>
<dbReference type="AlphaFoldDB" id="A0A6G3ZUA8"/>
<keyword evidence="1" id="KW-1133">Transmembrane helix</keyword>
<keyword evidence="1" id="KW-0812">Transmembrane</keyword>
<dbReference type="EMBL" id="JAAIKC010000001">
    <property type="protein sequence ID" value="NEW05650.1"/>
    <property type="molecule type" value="Genomic_DNA"/>
</dbReference>
<accession>A0A6G3ZUA8</accession>
<feature type="transmembrane region" description="Helical" evidence="1">
    <location>
        <begin position="67"/>
        <end position="83"/>
    </location>
</feature>
<feature type="transmembrane region" description="Helical" evidence="1">
    <location>
        <begin position="21"/>
        <end position="47"/>
    </location>
</feature>
<feature type="transmembrane region" description="Helical" evidence="1">
    <location>
        <begin position="90"/>
        <end position="109"/>
    </location>
</feature>
<proteinExistence type="predicted"/>
<comment type="caution">
    <text evidence="2">The sequence shown here is derived from an EMBL/GenBank/DDBJ whole genome shotgun (WGS) entry which is preliminary data.</text>
</comment>
<keyword evidence="1" id="KW-0472">Membrane</keyword>
<reference evidence="2" key="1">
    <citation type="submission" date="2020-02" db="EMBL/GenBank/DDBJ databases">
        <authorList>
            <person name="Shen X.-R."/>
            <person name="Zhang Y.-X."/>
        </authorList>
    </citation>
    <scope>NUCLEOTIDE SEQUENCE</scope>
    <source>
        <strain evidence="2">SYP-B3998</strain>
    </source>
</reference>
<protein>
    <submittedName>
        <fullName evidence="2">Uncharacterized protein</fullName>
    </submittedName>
</protein>
<evidence type="ECO:0000313" key="2">
    <source>
        <dbReference type="EMBL" id="NEW05650.1"/>
    </source>
</evidence>
<sequence length="110" mass="13195">MFHFDNDTWWDGKRIFGDNKTWQGFVGMSGLTALWFGIMGELASQWTWLREISLLPWDRHQTPYTELSYGMLWGFANVLFELPRRFGNRLYVVTFIFYPLTGWEAFYSFL</sequence>
<organism evidence="2">
    <name type="scientific">Paenibacillus sp. SYP-B3998</name>
    <dbReference type="NCBI Taxonomy" id="2678564"/>
    <lineage>
        <taxon>Bacteria</taxon>
        <taxon>Bacillati</taxon>
        <taxon>Bacillota</taxon>
        <taxon>Bacilli</taxon>
        <taxon>Bacillales</taxon>
        <taxon>Paenibacillaceae</taxon>
        <taxon>Paenibacillus</taxon>
    </lineage>
</organism>
<gene>
    <name evidence="2" type="ORF">GK047_06395</name>
</gene>